<dbReference type="PANTHER" id="PTHR30069">
    <property type="entry name" value="TONB-DEPENDENT OUTER MEMBRANE RECEPTOR"/>
    <property type="match status" value="1"/>
</dbReference>
<evidence type="ECO:0000259" key="13">
    <source>
        <dbReference type="Pfam" id="PF00593"/>
    </source>
</evidence>
<evidence type="ECO:0000313" key="16">
    <source>
        <dbReference type="Proteomes" id="UP000199608"/>
    </source>
</evidence>
<gene>
    <name evidence="15" type="ORF">SAMN04487931_10882</name>
</gene>
<comment type="similarity">
    <text evidence="10 11">Belongs to the TonB-dependent receptor family.</text>
</comment>
<evidence type="ECO:0000256" key="11">
    <source>
        <dbReference type="RuleBase" id="RU003357"/>
    </source>
</evidence>
<dbReference type="InterPro" id="IPR037066">
    <property type="entry name" value="Plug_dom_sf"/>
</dbReference>
<feature type="domain" description="TonB-dependent receptor plug" evidence="14">
    <location>
        <begin position="48"/>
        <end position="155"/>
    </location>
</feature>
<evidence type="ECO:0000256" key="8">
    <source>
        <dbReference type="ARBA" id="ARBA00023170"/>
    </source>
</evidence>
<dbReference type="SUPFAM" id="SSF56935">
    <property type="entry name" value="Porins"/>
    <property type="match status" value="1"/>
</dbReference>
<feature type="chain" id="PRO_5011564086" evidence="12">
    <location>
        <begin position="22"/>
        <end position="731"/>
    </location>
</feature>
<evidence type="ECO:0000259" key="14">
    <source>
        <dbReference type="Pfam" id="PF07715"/>
    </source>
</evidence>
<evidence type="ECO:0000256" key="9">
    <source>
        <dbReference type="ARBA" id="ARBA00023237"/>
    </source>
</evidence>
<dbReference type="InterPro" id="IPR039426">
    <property type="entry name" value="TonB-dep_rcpt-like"/>
</dbReference>
<dbReference type="EMBL" id="FNLL01000008">
    <property type="protein sequence ID" value="SDU41841.1"/>
    <property type="molecule type" value="Genomic_DNA"/>
</dbReference>
<comment type="subcellular location">
    <subcellularLocation>
        <location evidence="1 10">Cell outer membrane</location>
        <topology evidence="1 10">Multi-pass membrane protein</topology>
    </subcellularLocation>
</comment>
<evidence type="ECO:0000256" key="10">
    <source>
        <dbReference type="PROSITE-ProRule" id="PRU01360"/>
    </source>
</evidence>
<evidence type="ECO:0000256" key="7">
    <source>
        <dbReference type="ARBA" id="ARBA00023136"/>
    </source>
</evidence>
<evidence type="ECO:0000256" key="12">
    <source>
        <dbReference type="SAM" id="SignalP"/>
    </source>
</evidence>
<proteinExistence type="inferred from homology"/>
<organism evidence="15 16">
    <name type="scientific">Desulfobacula phenolica</name>
    <dbReference type="NCBI Taxonomy" id="90732"/>
    <lineage>
        <taxon>Bacteria</taxon>
        <taxon>Pseudomonadati</taxon>
        <taxon>Thermodesulfobacteriota</taxon>
        <taxon>Desulfobacteria</taxon>
        <taxon>Desulfobacterales</taxon>
        <taxon>Desulfobacteraceae</taxon>
        <taxon>Desulfobacula</taxon>
    </lineage>
</organism>
<evidence type="ECO:0000256" key="1">
    <source>
        <dbReference type="ARBA" id="ARBA00004571"/>
    </source>
</evidence>
<keyword evidence="5 12" id="KW-0732">Signal</keyword>
<feature type="domain" description="TonB-dependent receptor-like beta-barrel" evidence="13">
    <location>
        <begin position="276"/>
        <end position="707"/>
    </location>
</feature>
<dbReference type="RefSeq" id="WP_092235329.1">
    <property type="nucleotide sequence ID" value="NZ_FNLL01000008.1"/>
</dbReference>
<dbReference type="GO" id="GO:0044718">
    <property type="term" value="P:siderophore transmembrane transport"/>
    <property type="evidence" value="ECO:0007669"/>
    <property type="project" value="TreeGrafter"/>
</dbReference>
<dbReference type="GO" id="GO:0015344">
    <property type="term" value="F:siderophore uptake transmembrane transporter activity"/>
    <property type="evidence" value="ECO:0007669"/>
    <property type="project" value="TreeGrafter"/>
</dbReference>
<dbReference type="CDD" id="cd01347">
    <property type="entry name" value="ligand_gated_channel"/>
    <property type="match status" value="1"/>
</dbReference>
<feature type="signal peptide" evidence="12">
    <location>
        <begin position="1"/>
        <end position="21"/>
    </location>
</feature>
<evidence type="ECO:0000256" key="3">
    <source>
        <dbReference type="ARBA" id="ARBA00022452"/>
    </source>
</evidence>
<evidence type="ECO:0000256" key="6">
    <source>
        <dbReference type="ARBA" id="ARBA00023077"/>
    </source>
</evidence>
<accession>A0A1H2ICW4</accession>
<dbReference type="InterPro" id="IPR012910">
    <property type="entry name" value="Plug_dom"/>
</dbReference>
<dbReference type="InterPro" id="IPR036942">
    <property type="entry name" value="Beta-barrel_TonB_sf"/>
</dbReference>
<dbReference type="Pfam" id="PF07715">
    <property type="entry name" value="Plug"/>
    <property type="match status" value="1"/>
</dbReference>
<dbReference type="GO" id="GO:0009279">
    <property type="term" value="C:cell outer membrane"/>
    <property type="evidence" value="ECO:0007669"/>
    <property type="project" value="UniProtKB-SubCell"/>
</dbReference>
<keyword evidence="6 11" id="KW-0798">TonB box</keyword>
<sequence>MNKIVVLCVILFFLSSTVCPAEQEQEDANMARMDDIVVTATKTKEAISNAPGSIYVVSRQDLEKRNIKTIDDAFAIIPGAFVKRTKGLMDSTSSVRLRGFNNDRYTLILIDGQPVNDAYTGGVEWGMLPIESVEKIEVVKGPASALYGGNAMGGVINIITRTPEKTHGLIKAGMGNNGTHRYSASCGTRFKEKLSLRLGYEAESTDGYPTTPVLSTISSGAGNVSGGYAMKDNTNTKDKWVVGDKGDNNAKKETISGKAVYDFTDTGKLSFSLVSGEHEYDYGPPNTYMGTSGDNTTYADAGSGLRARFRPYNFIYYTGIGDNQTDIMSLGYEDIYQSVHVSLKAGFHDVEDRYTTQSGSGMSNYYDSAGTLNETENKSLFFEAQGDLPIGDSHHFTMGISYKTGESDTNEHNIPYYRSYSGRSASTYHMGGKSWTCSMYAQDEWSLDEKITLYLGTRYDYWEVSDGLSGNTGSETNYADNNESSLSPKLSVVWKPLSDTVVRGSMGQAFRAPTLYELYRTWTSGSTTYQSNPYLKPETVSTVEAGIDQSFYHNRIKFGLTGFWNEIDDLIYYKMAGSTKTRTNAGKAKTLGLELESSWAMSDHFTLWGNYTYTNAEIRENATDPDSEGKQVTGIPENTFNLGLDFKADCYKANLTGRYISKIYNNSDNSDVAEGVYSTYEPAFYLDAKVTWSPFKRWDISLSVNNILDKEHYQYYKEEGRSYFAEVAFKF</sequence>
<keyword evidence="16" id="KW-1185">Reference proteome</keyword>
<keyword evidence="7 10" id="KW-0472">Membrane</keyword>
<dbReference type="Gene3D" id="2.170.130.10">
    <property type="entry name" value="TonB-dependent receptor, plug domain"/>
    <property type="match status" value="1"/>
</dbReference>
<dbReference type="Pfam" id="PF00593">
    <property type="entry name" value="TonB_dep_Rec_b-barrel"/>
    <property type="match status" value="1"/>
</dbReference>
<evidence type="ECO:0000256" key="2">
    <source>
        <dbReference type="ARBA" id="ARBA00022448"/>
    </source>
</evidence>
<reference evidence="16" key="1">
    <citation type="submission" date="2016-10" db="EMBL/GenBank/DDBJ databases">
        <authorList>
            <person name="Varghese N."/>
            <person name="Submissions S."/>
        </authorList>
    </citation>
    <scope>NUCLEOTIDE SEQUENCE [LARGE SCALE GENOMIC DNA]</scope>
    <source>
        <strain evidence="16">DSM 3384</strain>
    </source>
</reference>
<evidence type="ECO:0000313" key="15">
    <source>
        <dbReference type="EMBL" id="SDU41841.1"/>
    </source>
</evidence>
<dbReference type="Proteomes" id="UP000199608">
    <property type="component" value="Unassembled WGS sequence"/>
</dbReference>
<dbReference type="PANTHER" id="PTHR30069:SF29">
    <property type="entry name" value="HEMOGLOBIN AND HEMOGLOBIN-HAPTOGLOBIN-BINDING PROTEIN 1-RELATED"/>
    <property type="match status" value="1"/>
</dbReference>
<protein>
    <submittedName>
        <fullName evidence="15">Iron complex outermembrane recepter protein</fullName>
    </submittedName>
</protein>
<evidence type="ECO:0000256" key="5">
    <source>
        <dbReference type="ARBA" id="ARBA00022729"/>
    </source>
</evidence>
<keyword evidence="8" id="KW-0675">Receptor</keyword>
<keyword evidence="2 10" id="KW-0813">Transport</keyword>
<evidence type="ECO:0000256" key="4">
    <source>
        <dbReference type="ARBA" id="ARBA00022692"/>
    </source>
</evidence>
<keyword evidence="9 10" id="KW-0998">Cell outer membrane</keyword>
<name>A0A1H2ICW4_9BACT</name>
<dbReference type="Gene3D" id="2.40.170.20">
    <property type="entry name" value="TonB-dependent receptor, beta-barrel domain"/>
    <property type="match status" value="1"/>
</dbReference>
<keyword evidence="4 10" id="KW-0812">Transmembrane</keyword>
<dbReference type="PROSITE" id="PS52016">
    <property type="entry name" value="TONB_DEPENDENT_REC_3"/>
    <property type="match status" value="1"/>
</dbReference>
<keyword evidence="3 10" id="KW-1134">Transmembrane beta strand</keyword>
<dbReference type="InterPro" id="IPR000531">
    <property type="entry name" value="Beta-barrel_TonB"/>
</dbReference>
<dbReference type="AlphaFoldDB" id="A0A1H2ICW4"/>